<dbReference type="PANTHER" id="PTHR35530">
    <property type="entry name" value="TAUTOMERASE-RELATED"/>
    <property type="match status" value="1"/>
</dbReference>
<evidence type="ECO:0000259" key="3">
    <source>
        <dbReference type="Pfam" id="PF01361"/>
    </source>
</evidence>
<dbReference type="Gene3D" id="3.30.429.10">
    <property type="entry name" value="Macrophage Migration Inhibitory Factor"/>
    <property type="match status" value="1"/>
</dbReference>
<dbReference type="PANTHER" id="PTHR35530:SF1">
    <property type="entry name" value="2-HYDROXYMUCONATE TAUTOMERASE"/>
    <property type="match status" value="1"/>
</dbReference>
<evidence type="ECO:0000256" key="1">
    <source>
        <dbReference type="ARBA" id="ARBA00006723"/>
    </source>
</evidence>
<feature type="domain" description="4-oxalocrotonate tautomerase-like" evidence="3">
    <location>
        <begin position="2"/>
        <end position="60"/>
    </location>
</feature>
<dbReference type="Proteomes" id="UP000831485">
    <property type="component" value="Chromosome"/>
</dbReference>
<reference evidence="4" key="2">
    <citation type="journal article" date="2021" name="Int. J. Syst. Evol. Microbiol.">
        <title>Geomonas silvestris sp. nov., Geomonas paludis sp. nov. and Geomonas limicola sp. nov., isolated from terrestrial environments, and emended description of the genus Geomonas.</title>
        <authorList>
            <person name="Itoh H."/>
            <person name="Xu Z."/>
            <person name="Masuda Y."/>
            <person name="Ushijima N."/>
            <person name="Hayakawa C."/>
            <person name="Shiratori Y."/>
            <person name="Senoo K."/>
        </authorList>
    </citation>
    <scope>NUCLEOTIDE SEQUENCE</scope>
    <source>
        <strain evidence="4">Red736</strain>
    </source>
</reference>
<evidence type="ECO:0000313" key="5">
    <source>
        <dbReference type="EMBL" id="UPU34099.1"/>
    </source>
</evidence>
<evidence type="ECO:0000313" key="6">
    <source>
        <dbReference type="Proteomes" id="UP000568888"/>
    </source>
</evidence>
<sequence>MPVITIDLGTIEDKEKKGQLVQALTEAASTVTQIPADKFIVFIKEMERENIGVGGKLLSDILK</sequence>
<dbReference type="EMBL" id="BLXY01000011">
    <property type="protein sequence ID" value="GFO65626.1"/>
    <property type="molecule type" value="Genomic_DNA"/>
</dbReference>
<dbReference type="InterPro" id="IPR014347">
    <property type="entry name" value="Tautomerase/MIF_sf"/>
</dbReference>
<keyword evidence="7" id="KW-1185">Reference proteome</keyword>
<name>A0A6V8MZF2_9BACT</name>
<proteinExistence type="inferred from homology"/>
<accession>A0A6V8MZF2</accession>
<dbReference type="SUPFAM" id="SSF55331">
    <property type="entry name" value="Tautomerase/MIF"/>
    <property type="match status" value="1"/>
</dbReference>
<evidence type="ECO:0000256" key="2">
    <source>
        <dbReference type="ARBA" id="ARBA00023235"/>
    </source>
</evidence>
<evidence type="ECO:0000313" key="7">
    <source>
        <dbReference type="Proteomes" id="UP000831485"/>
    </source>
</evidence>
<keyword evidence="2" id="KW-0413">Isomerase</keyword>
<comment type="similarity">
    <text evidence="1">Belongs to the 4-oxalocrotonate tautomerase family.</text>
</comment>
<reference evidence="5" key="3">
    <citation type="submission" date="2022-04" db="EMBL/GenBank/DDBJ databases">
        <authorList>
            <person name="Liu G."/>
        </authorList>
    </citation>
    <scope>NUCLEOTIDE SEQUENCE</scope>
    <source>
        <strain evidence="5">RG22</strain>
    </source>
</reference>
<dbReference type="GO" id="GO:0016853">
    <property type="term" value="F:isomerase activity"/>
    <property type="evidence" value="ECO:0007669"/>
    <property type="project" value="UniProtKB-KW"/>
</dbReference>
<evidence type="ECO:0000313" key="4">
    <source>
        <dbReference type="EMBL" id="GFO65626.1"/>
    </source>
</evidence>
<protein>
    <submittedName>
        <fullName evidence="4 5">4-oxalocrotonate tautomerase</fullName>
    </submittedName>
</protein>
<dbReference type="RefSeq" id="WP_183349903.1">
    <property type="nucleotide sequence ID" value="NZ_BLXY01000011.1"/>
</dbReference>
<dbReference type="Proteomes" id="UP000568888">
    <property type="component" value="Unassembled WGS sequence"/>
</dbReference>
<reference evidence="6" key="1">
    <citation type="submission" date="2020-06" db="EMBL/GenBank/DDBJ databases">
        <title>Draft genomic sequecing of Geomonas sp. Red736.</title>
        <authorList>
            <person name="Itoh H."/>
            <person name="Xu Z.X."/>
            <person name="Ushijima N."/>
            <person name="Masuda Y."/>
            <person name="Shiratori Y."/>
            <person name="Senoo K."/>
        </authorList>
    </citation>
    <scope>NUCLEOTIDE SEQUENCE [LARGE SCALE GENOMIC DNA]</scope>
    <source>
        <strain evidence="6">Red736</strain>
    </source>
</reference>
<dbReference type="NCBIfam" id="NF041920">
    <property type="entry name" value="DmpI"/>
    <property type="match status" value="1"/>
</dbReference>
<organism evidence="4 6">
    <name type="scientific">Geomonas paludis</name>
    <dbReference type="NCBI Taxonomy" id="2740185"/>
    <lineage>
        <taxon>Bacteria</taxon>
        <taxon>Pseudomonadati</taxon>
        <taxon>Thermodesulfobacteriota</taxon>
        <taxon>Desulfuromonadia</taxon>
        <taxon>Geobacterales</taxon>
        <taxon>Geobacteraceae</taxon>
        <taxon>Geomonas</taxon>
    </lineage>
</organism>
<gene>
    <name evidence="4" type="ORF">GMPD_35450</name>
    <name evidence="5" type="ORF">M1B72_11600</name>
</gene>
<dbReference type="InterPro" id="IPR004370">
    <property type="entry name" value="4-OT-like_dom"/>
</dbReference>
<dbReference type="AlphaFoldDB" id="A0A6V8MZF2"/>
<dbReference type="EMBL" id="CP096574">
    <property type="protein sequence ID" value="UPU34099.1"/>
    <property type="molecule type" value="Genomic_DNA"/>
</dbReference>
<dbReference type="Pfam" id="PF01361">
    <property type="entry name" value="Tautomerase"/>
    <property type="match status" value="1"/>
</dbReference>